<gene>
    <name evidence="7" type="ORF">A4X09_0g5496</name>
</gene>
<evidence type="ECO:0000256" key="6">
    <source>
        <dbReference type="SAM" id="MobiDB-lite"/>
    </source>
</evidence>
<evidence type="ECO:0000256" key="1">
    <source>
        <dbReference type="ARBA" id="ARBA00004123"/>
    </source>
</evidence>
<organism evidence="7 8">
    <name type="scientific">Tilletia walkeri</name>
    <dbReference type="NCBI Taxonomy" id="117179"/>
    <lineage>
        <taxon>Eukaryota</taxon>
        <taxon>Fungi</taxon>
        <taxon>Dikarya</taxon>
        <taxon>Basidiomycota</taxon>
        <taxon>Ustilaginomycotina</taxon>
        <taxon>Exobasidiomycetes</taxon>
        <taxon>Tilletiales</taxon>
        <taxon>Tilletiaceae</taxon>
        <taxon>Tilletia</taxon>
    </lineage>
</organism>
<feature type="compositionally biased region" description="Basic residues" evidence="6">
    <location>
        <begin position="259"/>
        <end position="268"/>
    </location>
</feature>
<keyword evidence="8" id="KW-1185">Reference proteome</keyword>
<evidence type="ECO:0000313" key="8">
    <source>
        <dbReference type="Proteomes" id="UP000078113"/>
    </source>
</evidence>
<dbReference type="SUPFAM" id="SSF53098">
    <property type="entry name" value="Ribonuclease H-like"/>
    <property type="match status" value="1"/>
</dbReference>
<feature type="region of interest" description="Disordered" evidence="6">
    <location>
        <begin position="120"/>
        <end position="317"/>
    </location>
</feature>
<feature type="compositionally biased region" description="Basic residues" evidence="6">
    <location>
        <begin position="135"/>
        <end position="159"/>
    </location>
</feature>
<evidence type="ECO:0000256" key="2">
    <source>
        <dbReference type="ARBA" id="ARBA00022723"/>
    </source>
</evidence>
<proteinExistence type="predicted"/>
<comment type="subcellular location">
    <subcellularLocation>
        <location evidence="1">Nucleus</location>
    </subcellularLocation>
</comment>
<feature type="compositionally biased region" description="Basic residues" evidence="6">
    <location>
        <begin position="276"/>
        <end position="288"/>
    </location>
</feature>
<evidence type="ECO:0000256" key="4">
    <source>
        <dbReference type="ARBA" id="ARBA00022833"/>
    </source>
</evidence>
<reference evidence="7" key="1">
    <citation type="submission" date="2016-04" db="EMBL/GenBank/DDBJ databases">
        <authorList>
            <person name="Nguyen H.D."/>
            <person name="Samba Siva P."/>
            <person name="Cullis J."/>
            <person name="Levesque C.A."/>
            <person name="Hambleton S."/>
        </authorList>
    </citation>
    <scope>NUCLEOTIDE SEQUENCE</scope>
    <source>
        <strain evidence="7">DAOMC 236422</strain>
    </source>
</reference>
<accession>A0A8X7N4C0</accession>
<feature type="region of interest" description="Disordered" evidence="6">
    <location>
        <begin position="733"/>
        <end position="777"/>
    </location>
</feature>
<evidence type="ECO:0000256" key="3">
    <source>
        <dbReference type="ARBA" id="ARBA00022771"/>
    </source>
</evidence>
<keyword evidence="3" id="KW-0863">Zinc-finger</keyword>
<dbReference type="Proteomes" id="UP000078113">
    <property type="component" value="Unassembled WGS sequence"/>
</dbReference>
<dbReference type="GO" id="GO:0008270">
    <property type="term" value="F:zinc ion binding"/>
    <property type="evidence" value="ECO:0007669"/>
    <property type="project" value="UniProtKB-KW"/>
</dbReference>
<keyword evidence="5" id="KW-0539">Nucleus</keyword>
<dbReference type="GO" id="GO:0005634">
    <property type="term" value="C:nucleus"/>
    <property type="evidence" value="ECO:0007669"/>
    <property type="project" value="UniProtKB-SubCell"/>
</dbReference>
<dbReference type="InterPro" id="IPR012337">
    <property type="entry name" value="RNaseH-like_sf"/>
</dbReference>
<keyword evidence="4" id="KW-0862">Zinc</keyword>
<name>A0A8X7N4C0_9BASI</name>
<keyword evidence="2" id="KW-0479">Metal-binding</keyword>
<feature type="compositionally biased region" description="Acidic residues" evidence="6">
    <location>
        <begin position="733"/>
        <end position="758"/>
    </location>
</feature>
<sequence length="1050" mass="116631">MAEDTIENPVAAEVEAQAIRLIAEYHWTTLSREDFDTKIDSLEMPPNMKRAYKMFRQDLMQAEDTDAVAQVLKDPPPVTHTTNKRFADGLRIGSSYEEYNDFVDEYRTDDDDQQAEELLASVTHPGKKSAPPSGSKRKRMSPPRLAVPKRTRPSRKSHSPSRYSDFHIESPGGRVGRGRGSEGKGKGRSRDEDEDEVEDEDEEEEEEDVDLKGNEEEDDDEVDEDLEEEDEDLEEEDEELEEDQFSQDTEEGGLSPTARRLKKQKGKGKAVVGKGKPGKQKTSSKGKGKSSSAQGSGKRKGSKKTVSSTSKRGRSGVVKITPLTAQEHVEFDAASGSKPLKVIKAPKDKLTLSRAAQEEVEDGKIREKWTCLYCKDDKSVPKGKNNSLSNHRGCCPFNQTPKTAGLEPYYPKGLKSPSNEVSNVSDTGGSYRGLPLMGWLSGQQILSVPLVRRMGLIEIVTDALPFTHMASPAHIALVSSIDPKAVAACVSNSSVRRDLELLNEQMKIQVMRTPNEHDSLVTLQHDAWTMRGYRFAFVAIIATYVDRDWNYRSLLLSFKVLDTRHSGANFAGHLVETIKEFHLEEKWSGLIVSDSASPNRRMAAVIQQQLADRGEKVRYLARCLHGPGEADGDEEAEDGSSNPFAQATHDVECSETPPSISGFPKASRRCNFVWRADDCGILCFAHHLNIAVRDGFRAMGIKFAAQMKVIPIPDIIEPSNGPGLQAFDDLEPAADEDERDAGVVAEEEDDEEVEEEIDTDPKWDNAPPLDERGEDDDDDDLVFLSAEERAAIMNRLGDGPPQENIDVEAGTGGAWSAVKRVEGFVVALHRSAERMAAFRAVNSQVATLRSALRVKEAIDLSIAQEKDPKHQYKAFSLSDDDWKHVEWLVKFLQLAERISMKIQETKPTLCDVLEYHVLMVTSLDRTLRQVGDKEGADLDAMSATARDLRPENAPHQIAAAIRAMKIKLGKYRTIAINNRATMLAALLHPQHRIDLFEADYPGYVSEAKAILHGAVKELKPSRHEQHIPATSTASISKSYTTPCWSSFCCR</sequence>
<dbReference type="AlphaFoldDB" id="A0A8X7N4C0"/>
<dbReference type="InterPro" id="IPR052035">
    <property type="entry name" value="ZnF_BED_domain_contain"/>
</dbReference>
<dbReference type="PANTHER" id="PTHR46481">
    <property type="entry name" value="ZINC FINGER BED DOMAIN-CONTAINING PROTEIN 4"/>
    <property type="match status" value="1"/>
</dbReference>
<dbReference type="PANTHER" id="PTHR46481:SF10">
    <property type="entry name" value="ZINC FINGER BED DOMAIN-CONTAINING PROTEIN 39"/>
    <property type="match status" value="1"/>
</dbReference>
<feature type="region of interest" description="Disordered" evidence="6">
    <location>
        <begin position="629"/>
        <end position="660"/>
    </location>
</feature>
<feature type="compositionally biased region" description="Acidic residues" evidence="6">
    <location>
        <begin position="192"/>
        <end position="251"/>
    </location>
</feature>
<dbReference type="EMBL" id="LWDG02000286">
    <property type="protein sequence ID" value="KAE8266851.1"/>
    <property type="molecule type" value="Genomic_DNA"/>
</dbReference>
<evidence type="ECO:0000313" key="7">
    <source>
        <dbReference type="EMBL" id="KAE8266851.1"/>
    </source>
</evidence>
<reference evidence="7" key="2">
    <citation type="journal article" date="2019" name="IMA Fungus">
        <title>Genome sequencing and comparison of five Tilletia species to identify candidate genes for the detection of regulated species infecting wheat.</title>
        <authorList>
            <person name="Nguyen H.D.T."/>
            <person name="Sultana T."/>
            <person name="Kesanakurti P."/>
            <person name="Hambleton S."/>
        </authorList>
    </citation>
    <scope>NUCLEOTIDE SEQUENCE</scope>
    <source>
        <strain evidence="7">DAOMC 236422</strain>
    </source>
</reference>
<feature type="compositionally biased region" description="Basic and acidic residues" evidence="6">
    <location>
        <begin position="179"/>
        <end position="191"/>
    </location>
</feature>
<comment type="caution">
    <text evidence="7">The sequence shown here is derived from an EMBL/GenBank/DDBJ whole genome shotgun (WGS) entry which is preliminary data.</text>
</comment>
<feature type="compositionally biased region" description="Low complexity" evidence="6">
    <location>
        <begin position="304"/>
        <end position="317"/>
    </location>
</feature>
<evidence type="ECO:0000256" key="5">
    <source>
        <dbReference type="ARBA" id="ARBA00023242"/>
    </source>
</evidence>
<protein>
    <submittedName>
        <fullName evidence="7">Uncharacterized protein</fullName>
    </submittedName>
</protein>